<feature type="chain" id="PRO_5039933281" description="Lipoprotein" evidence="1">
    <location>
        <begin position="23"/>
        <end position="244"/>
    </location>
</feature>
<reference evidence="2" key="2">
    <citation type="submission" date="2021-04" db="EMBL/GenBank/DDBJ databases">
        <authorList>
            <person name="Dong X."/>
        </authorList>
    </citation>
    <scope>NUCLEOTIDE SEQUENCE</scope>
    <source>
        <strain evidence="2">ZWT</strain>
    </source>
</reference>
<sequence length="244" mass="27459">MKSVLKKVALASLVSITLFTFASCGNNSNNENKEAINNKTNQEQKEEKVDTWSKELGKFINDIEGTVFNYSGFAEFGKTTTVSEVNKSSDEKTIIFKNEYMDMSEGESGKSKEDLLSETKYTIKEDSIIEQVFDDTKSPSIITESIILKGELKKDSSWEQEVVINAKKYQAVTTIKDVNTDENGKTIVITETSIEGVEGYGSEKYVEQRVYKEGIGLTEFSCNYLISEGSTMEFGYRIFEKANR</sequence>
<dbReference type="PROSITE" id="PS51257">
    <property type="entry name" value="PROKAR_LIPOPROTEIN"/>
    <property type="match status" value="1"/>
</dbReference>
<organism evidence="2 3">
    <name type="scientific">Oceanirhabdus seepicola</name>
    <dbReference type="NCBI Taxonomy" id="2828781"/>
    <lineage>
        <taxon>Bacteria</taxon>
        <taxon>Bacillati</taxon>
        <taxon>Bacillota</taxon>
        <taxon>Clostridia</taxon>
        <taxon>Eubacteriales</taxon>
        <taxon>Clostridiaceae</taxon>
        <taxon>Oceanirhabdus</taxon>
    </lineage>
</organism>
<gene>
    <name evidence="2" type="ORF">KDK92_17645</name>
</gene>
<dbReference type="Proteomes" id="UP001056429">
    <property type="component" value="Unassembled WGS sequence"/>
</dbReference>
<dbReference type="AlphaFoldDB" id="A0A9J6P473"/>
<accession>A0A9J6P473</accession>
<comment type="caution">
    <text evidence="2">The sequence shown here is derived from an EMBL/GenBank/DDBJ whole genome shotgun (WGS) entry which is preliminary data.</text>
</comment>
<protein>
    <recommendedName>
        <fullName evidence="4">Lipoprotein</fullName>
    </recommendedName>
</protein>
<proteinExistence type="predicted"/>
<reference evidence="2" key="1">
    <citation type="journal article" date="2021" name="mSystems">
        <title>Bacteria and Archaea Synergistically Convert Glycine Betaine to Biogenic Methane in the Formosa Cold Seep of the South China Sea.</title>
        <authorList>
            <person name="Li L."/>
            <person name="Zhang W."/>
            <person name="Zhang S."/>
            <person name="Song L."/>
            <person name="Sun Q."/>
            <person name="Zhang H."/>
            <person name="Xiang H."/>
            <person name="Dong X."/>
        </authorList>
    </citation>
    <scope>NUCLEOTIDE SEQUENCE</scope>
    <source>
        <strain evidence="2">ZWT</strain>
    </source>
</reference>
<keyword evidence="3" id="KW-1185">Reference proteome</keyword>
<evidence type="ECO:0000313" key="3">
    <source>
        <dbReference type="Proteomes" id="UP001056429"/>
    </source>
</evidence>
<dbReference type="RefSeq" id="WP_250860691.1">
    <property type="nucleotide sequence ID" value="NZ_JAGSOJ010000004.1"/>
</dbReference>
<name>A0A9J6P473_9CLOT</name>
<feature type="signal peptide" evidence="1">
    <location>
        <begin position="1"/>
        <end position="22"/>
    </location>
</feature>
<dbReference type="EMBL" id="JAGSOJ010000004">
    <property type="protein sequence ID" value="MCM1991562.1"/>
    <property type="molecule type" value="Genomic_DNA"/>
</dbReference>
<keyword evidence="1" id="KW-0732">Signal</keyword>
<evidence type="ECO:0008006" key="4">
    <source>
        <dbReference type="Google" id="ProtNLM"/>
    </source>
</evidence>
<evidence type="ECO:0000313" key="2">
    <source>
        <dbReference type="EMBL" id="MCM1991562.1"/>
    </source>
</evidence>
<evidence type="ECO:0000256" key="1">
    <source>
        <dbReference type="SAM" id="SignalP"/>
    </source>
</evidence>